<evidence type="ECO:0000313" key="1">
    <source>
        <dbReference type="Proteomes" id="UP000887540"/>
    </source>
</evidence>
<name>A0A914EE26_9BILA</name>
<dbReference type="WBParaSite" id="ACRNAN_scaffold758.g10800.t1">
    <property type="protein sequence ID" value="ACRNAN_scaffold758.g10800.t1"/>
    <property type="gene ID" value="ACRNAN_scaffold758.g10800"/>
</dbReference>
<proteinExistence type="predicted"/>
<organism evidence="1 2">
    <name type="scientific">Acrobeloides nanus</name>
    <dbReference type="NCBI Taxonomy" id="290746"/>
    <lineage>
        <taxon>Eukaryota</taxon>
        <taxon>Metazoa</taxon>
        <taxon>Ecdysozoa</taxon>
        <taxon>Nematoda</taxon>
        <taxon>Chromadorea</taxon>
        <taxon>Rhabditida</taxon>
        <taxon>Tylenchina</taxon>
        <taxon>Cephalobomorpha</taxon>
        <taxon>Cephaloboidea</taxon>
        <taxon>Cephalobidae</taxon>
        <taxon>Acrobeloides</taxon>
    </lineage>
</organism>
<protein>
    <submittedName>
        <fullName evidence="2">Uncharacterized protein</fullName>
    </submittedName>
</protein>
<sequence>MPGTVASTTVKTKTSNKKLFFVQLCTIQLKLCMNCVQTQPTIKPDSDDEFKVTYRLCNLCMERNFIVQLK</sequence>
<dbReference type="AlphaFoldDB" id="A0A914EE26"/>
<accession>A0A914EE26</accession>
<reference evidence="2" key="1">
    <citation type="submission" date="2022-11" db="UniProtKB">
        <authorList>
            <consortium name="WormBaseParasite"/>
        </authorList>
    </citation>
    <scope>IDENTIFICATION</scope>
</reference>
<keyword evidence="1" id="KW-1185">Reference proteome</keyword>
<evidence type="ECO:0000313" key="2">
    <source>
        <dbReference type="WBParaSite" id="ACRNAN_scaffold758.g10800.t1"/>
    </source>
</evidence>
<dbReference type="Proteomes" id="UP000887540">
    <property type="component" value="Unplaced"/>
</dbReference>